<dbReference type="Gene3D" id="3.40.30.10">
    <property type="entry name" value="Glutaredoxin"/>
    <property type="match status" value="1"/>
</dbReference>
<dbReference type="GO" id="GO:0030288">
    <property type="term" value="C:outer membrane-bounded periplasmic space"/>
    <property type="evidence" value="ECO:0007669"/>
    <property type="project" value="InterPro"/>
</dbReference>
<comment type="subcellular location">
    <subcellularLocation>
        <location evidence="1">Cell inner membrane</location>
        <topology evidence="1">Single-pass membrane protein</topology>
        <orientation evidence="1">Periplasmic side</orientation>
    </subcellularLocation>
</comment>
<dbReference type="AlphaFoldDB" id="A0A167G8W2"/>
<name>A0A167G8W2_9GAMM</name>
<feature type="domain" description="Thioredoxin" evidence="6">
    <location>
        <begin position="37"/>
        <end position="179"/>
    </location>
</feature>
<dbReference type="SUPFAM" id="SSF52833">
    <property type="entry name" value="Thioredoxin-like"/>
    <property type="match status" value="1"/>
</dbReference>
<dbReference type="InterPro" id="IPR004799">
    <property type="entry name" value="Periplasmic_diS_OxRdtase_DsbE"/>
</dbReference>
<evidence type="ECO:0000313" key="8">
    <source>
        <dbReference type="Proteomes" id="UP000076830"/>
    </source>
</evidence>
<dbReference type="STRING" id="1300342.I596_235"/>
<dbReference type="PANTHER" id="PTHR42852:SF6">
    <property type="entry name" value="THIOL:DISULFIDE INTERCHANGE PROTEIN DSBE"/>
    <property type="match status" value="1"/>
</dbReference>
<dbReference type="Proteomes" id="UP000076830">
    <property type="component" value="Chromosome"/>
</dbReference>
<dbReference type="GO" id="GO:0015036">
    <property type="term" value="F:disulfide oxidoreductase activity"/>
    <property type="evidence" value="ECO:0007669"/>
    <property type="project" value="InterPro"/>
</dbReference>
<dbReference type="CDD" id="cd03010">
    <property type="entry name" value="TlpA_like_DsbE"/>
    <property type="match status" value="1"/>
</dbReference>
<dbReference type="KEGG" id="dko:I596_235"/>
<dbReference type="EMBL" id="CP015249">
    <property type="protein sequence ID" value="ANB16274.1"/>
    <property type="molecule type" value="Genomic_DNA"/>
</dbReference>
<accession>A0A167G8W2</accession>
<dbReference type="PROSITE" id="PS51352">
    <property type="entry name" value="THIOREDOXIN_2"/>
    <property type="match status" value="1"/>
</dbReference>
<gene>
    <name evidence="7" type="ORF">I596_235</name>
</gene>
<dbReference type="PATRIC" id="fig|1300342.3.peg.228"/>
<keyword evidence="5" id="KW-0676">Redox-active center</keyword>
<evidence type="ECO:0000256" key="1">
    <source>
        <dbReference type="ARBA" id="ARBA00004383"/>
    </source>
</evidence>
<keyword evidence="3" id="KW-0201">Cytochrome c-type biogenesis</keyword>
<keyword evidence="8" id="KW-1185">Reference proteome</keyword>
<comment type="similarity">
    <text evidence="2">Belongs to the thioredoxin family. DsbE subfamily.</text>
</comment>
<dbReference type="NCBIfam" id="TIGR00385">
    <property type="entry name" value="dsbE"/>
    <property type="match status" value="1"/>
</dbReference>
<dbReference type="GO" id="GO:0005886">
    <property type="term" value="C:plasma membrane"/>
    <property type="evidence" value="ECO:0007669"/>
    <property type="project" value="UniProtKB-SubCell"/>
</dbReference>
<evidence type="ECO:0000256" key="3">
    <source>
        <dbReference type="ARBA" id="ARBA00022748"/>
    </source>
</evidence>
<dbReference type="InterPro" id="IPR036249">
    <property type="entry name" value="Thioredoxin-like_sf"/>
</dbReference>
<reference evidence="7 8" key="1">
    <citation type="submission" date="2016-04" db="EMBL/GenBank/DDBJ databases">
        <title>Complete genome sequence of Dokdonella koreensis DS-123T.</title>
        <authorList>
            <person name="Kim J.F."/>
            <person name="Lee H."/>
            <person name="Kwak M.-J."/>
        </authorList>
    </citation>
    <scope>NUCLEOTIDE SEQUENCE [LARGE SCALE GENOMIC DNA]</scope>
    <source>
        <strain evidence="7 8">DS-123</strain>
    </source>
</reference>
<dbReference type="InterPro" id="IPR013740">
    <property type="entry name" value="Redoxin"/>
</dbReference>
<dbReference type="OrthoDB" id="9799347at2"/>
<dbReference type="PANTHER" id="PTHR42852">
    <property type="entry name" value="THIOL:DISULFIDE INTERCHANGE PROTEIN DSBE"/>
    <property type="match status" value="1"/>
</dbReference>
<dbReference type="InterPro" id="IPR050553">
    <property type="entry name" value="Thioredoxin_ResA/DsbE_sf"/>
</dbReference>
<dbReference type="InterPro" id="IPR013766">
    <property type="entry name" value="Thioredoxin_domain"/>
</dbReference>
<evidence type="ECO:0000256" key="5">
    <source>
        <dbReference type="ARBA" id="ARBA00023284"/>
    </source>
</evidence>
<organism evidence="7 8">
    <name type="scientific">Dokdonella koreensis DS-123</name>
    <dbReference type="NCBI Taxonomy" id="1300342"/>
    <lineage>
        <taxon>Bacteria</taxon>
        <taxon>Pseudomonadati</taxon>
        <taxon>Pseudomonadota</taxon>
        <taxon>Gammaproteobacteria</taxon>
        <taxon>Lysobacterales</taxon>
        <taxon>Rhodanobacteraceae</taxon>
        <taxon>Dokdonella</taxon>
    </lineage>
</organism>
<dbReference type="Pfam" id="PF08534">
    <property type="entry name" value="Redoxin"/>
    <property type="match status" value="1"/>
</dbReference>
<dbReference type="GO" id="GO:0017004">
    <property type="term" value="P:cytochrome complex assembly"/>
    <property type="evidence" value="ECO:0007669"/>
    <property type="project" value="UniProtKB-KW"/>
</dbReference>
<protein>
    <submittedName>
        <fullName evidence="7">Periplasmic protein thiol:disulfide oxidoreductase, DsbE subfamily</fullName>
    </submittedName>
</protein>
<sequence length="182" mass="20100">MKLSRLAPLIGFALLVVLFGFGIAWNMTHDPREVRSPLIGKPAPTFALPLLTQPDRTAGSAELAGRPYLLNVFASWCQACRVEHPLFMGPIRQLGVPVIGYNYKDETADARRWLAQFGDPYDQILVDYEGRVAIDFGVYGAPETFLIDANGVIRYKRIGPFTPEAVENELKPAIAALKETAP</sequence>
<evidence type="ECO:0000313" key="7">
    <source>
        <dbReference type="EMBL" id="ANB16274.1"/>
    </source>
</evidence>
<evidence type="ECO:0000256" key="4">
    <source>
        <dbReference type="ARBA" id="ARBA00023157"/>
    </source>
</evidence>
<keyword evidence="4" id="KW-1015">Disulfide bond</keyword>
<evidence type="ECO:0000259" key="6">
    <source>
        <dbReference type="PROSITE" id="PS51352"/>
    </source>
</evidence>
<dbReference type="RefSeq" id="WP_067642965.1">
    <property type="nucleotide sequence ID" value="NZ_CP015249.1"/>
</dbReference>
<proteinExistence type="inferred from homology"/>
<evidence type="ECO:0000256" key="2">
    <source>
        <dbReference type="ARBA" id="ARBA00007758"/>
    </source>
</evidence>